<evidence type="ECO:0000259" key="5">
    <source>
        <dbReference type="PROSITE" id="PS50931"/>
    </source>
</evidence>
<evidence type="ECO:0000256" key="4">
    <source>
        <dbReference type="ARBA" id="ARBA00023163"/>
    </source>
</evidence>
<dbReference type="Gene3D" id="1.10.10.10">
    <property type="entry name" value="Winged helix-like DNA-binding domain superfamily/Winged helix DNA-binding domain"/>
    <property type="match status" value="1"/>
</dbReference>
<dbReference type="Proteomes" id="UP000779070">
    <property type="component" value="Unassembled WGS sequence"/>
</dbReference>
<keyword evidence="2" id="KW-0805">Transcription regulation</keyword>
<dbReference type="CDD" id="cd08422">
    <property type="entry name" value="PBP2_CrgA_like"/>
    <property type="match status" value="1"/>
</dbReference>
<evidence type="ECO:0000256" key="2">
    <source>
        <dbReference type="ARBA" id="ARBA00023015"/>
    </source>
</evidence>
<dbReference type="Gene3D" id="3.40.190.290">
    <property type="match status" value="1"/>
</dbReference>
<dbReference type="Pfam" id="PF00126">
    <property type="entry name" value="HTH_1"/>
    <property type="match status" value="1"/>
</dbReference>
<evidence type="ECO:0000313" key="7">
    <source>
        <dbReference type="Proteomes" id="UP000779070"/>
    </source>
</evidence>
<name>A0ABS3A4T0_9VIBR</name>
<accession>A0ABS3A4T0</accession>
<dbReference type="InterPro" id="IPR036390">
    <property type="entry name" value="WH_DNA-bd_sf"/>
</dbReference>
<gene>
    <name evidence="6" type="ORF">JYA62_14485</name>
</gene>
<dbReference type="Pfam" id="PF03466">
    <property type="entry name" value="LysR_substrate"/>
    <property type="match status" value="1"/>
</dbReference>
<evidence type="ECO:0000256" key="1">
    <source>
        <dbReference type="ARBA" id="ARBA00009437"/>
    </source>
</evidence>
<dbReference type="EMBL" id="JAFHLB010000018">
    <property type="protein sequence ID" value="MBN3578874.1"/>
    <property type="molecule type" value="Genomic_DNA"/>
</dbReference>
<reference evidence="6 7" key="1">
    <citation type="submission" date="2021-02" db="EMBL/GenBank/DDBJ databases">
        <title>Draft Genome Sequences of 5 Vibrio neptunius Strains Isolated From of Bivalve Hatcheries.</title>
        <authorList>
            <person name="Galvis F."/>
            <person name="Barja J.L."/>
            <person name="Lemos M.L."/>
            <person name="Balado M."/>
        </authorList>
    </citation>
    <scope>NUCLEOTIDE SEQUENCE [LARGE SCALE GENOMIC DNA]</scope>
    <source>
        <strain evidence="6 7">PP-145.98</strain>
    </source>
</reference>
<keyword evidence="7" id="KW-1185">Reference proteome</keyword>
<dbReference type="SUPFAM" id="SSF53850">
    <property type="entry name" value="Periplasmic binding protein-like II"/>
    <property type="match status" value="1"/>
</dbReference>
<dbReference type="InterPro" id="IPR000847">
    <property type="entry name" value="LysR_HTH_N"/>
</dbReference>
<dbReference type="PANTHER" id="PTHR30537:SF5">
    <property type="entry name" value="HTH-TYPE TRANSCRIPTIONAL ACTIVATOR TTDR-RELATED"/>
    <property type="match status" value="1"/>
</dbReference>
<evidence type="ECO:0000256" key="3">
    <source>
        <dbReference type="ARBA" id="ARBA00023125"/>
    </source>
</evidence>
<dbReference type="SUPFAM" id="SSF46785">
    <property type="entry name" value="Winged helix' DNA-binding domain"/>
    <property type="match status" value="1"/>
</dbReference>
<keyword evidence="3" id="KW-0238">DNA-binding</keyword>
<sequence length="300" mass="34106">MDLEASLWFSTVVRMGSFSKAASELGVPTSTVSRRIANLESQLGTTLLVRNTRSMQVTQSGNEYLMLTKQLEMGYQSLKDWQDNQSQVSGTFRITAPLQFVDWPLSDWVIEFKSTYPKLNIELVGSNENLDFYEDRIDIAFRQGPLSDSDLRQRRLFELQYGIYASPSWLNKHGDCLDFAWLQAQEVVNIGVKGKSFPWLIKHNNKLHTIIPKSGLLLESPQQAVRAAKAELGLIYVPYFDAHSAIAKGEIVPVCESLWPDGINFYLVFHKSRTKSKKLSTFIDFILDKQKELMTLPGIC</sequence>
<dbReference type="InterPro" id="IPR058163">
    <property type="entry name" value="LysR-type_TF_proteobact-type"/>
</dbReference>
<dbReference type="InterPro" id="IPR036388">
    <property type="entry name" value="WH-like_DNA-bd_sf"/>
</dbReference>
<dbReference type="PROSITE" id="PS50931">
    <property type="entry name" value="HTH_LYSR"/>
    <property type="match status" value="1"/>
</dbReference>
<dbReference type="InterPro" id="IPR005119">
    <property type="entry name" value="LysR_subst-bd"/>
</dbReference>
<protein>
    <submittedName>
        <fullName evidence="6">LysR family transcriptional regulator</fullName>
    </submittedName>
</protein>
<dbReference type="RefSeq" id="WP_206370952.1">
    <property type="nucleotide sequence ID" value="NZ_CAWPTM010000083.1"/>
</dbReference>
<dbReference type="PANTHER" id="PTHR30537">
    <property type="entry name" value="HTH-TYPE TRANSCRIPTIONAL REGULATOR"/>
    <property type="match status" value="1"/>
</dbReference>
<evidence type="ECO:0000313" key="6">
    <source>
        <dbReference type="EMBL" id="MBN3578874.1"/>
    </source>
</evidence>
<proteinExistence type="inferred from homology"/>
<comment type="similarity">
    <text evidence="1">Belongs to the LysR transcriptional regulatory family.</text>
</comment>
<organism evidence="6 7">
    <name type="scientific">Vibrio neptunius</name>
    <dbReference type="NCBI Taxonomy" id="170651"/>
    <lineage>
        <taxon>Bacteria</taxon>
        <taxon>Pseudomonadati</taxon>
        <taxon>Pseudomonadota</taxon>
        <taxon>Gammaproteobacteria</taxon>
        <taxon>Vibrionales</taxon>
        <taxon>Vibrionaceae</taxon>
        <taxon>Vibrio</taxon>
    </lineage>
</organism>
<keyword evidence="4" id="KW-0804">Transcription</keyword>
<feature type="domain" description="HTH lysR-type" evidence="5">
    <location>
        <begin position="1"/>
        <end position="58"/>
    </location>
</feature>
<comment type="caution">
    <text evidence="6">The sequence shown here is derived from an EMBL/GenBank/DDBJ whole genome shotgun (WGS) entry which is preliminary data.</text>
</comment>